<proteinExistence type="predicted"/>
<comment type="caution">
    <text evidence="1">The sequence shown here is derived from an EMBL/GenBank/DDBJ whole genome shotgun (WGS) entry which is preliminary data.</text>
</comment>
<organism evidence="1 2">
    <name type="scientific">Sphingomonas jinjuensis</name>
    <dbReference type="NCBI Taxonomy" id="535907"/>
    <lineage>
        <taxon>Bacteria</taxon>
        <taxon>Pseudomonadati</taxon>
        <taxon>Pseudomonadota</taxon>
        <taxon>Alphaproteobacteria</taxon>
        <taxon>Sphingomonadales</taxon>
        <taxon>Sphingomonadaceae</taxon>
        <taxon>Sphingomonas</taxon>
    </lineage>
</organism>
<evidence type="ECO:0000313" key="1">
    <source>
        <dbReference type="EMBL" id="MBB4154156.1"/>
    </source>
</evidence>
<dbReference type="RefSeq" id="WP_183984417.1">
    <property type="nucleotide sequence ID" value="NZ_JACIEV010000005.1"/>
</dbReference>
<dbReference type="AlphaFoldDB" id="A0A840FD31"/>
<reference evidence="1 2" key="1">
    <citation type="submission" date="2020-08" db="EMBL/GenBank/DDBJ databases">
        <title>Genomic Encyclopedia of Type Strains, Phase IV (KMG-IV): sequencing the most valuable type-strain genomes for metagenomic binning, comparative biology and taxonomic classification.</title>
        <authorList>
            <person name="Goeker M."/>
        </authorList>
    </citation>
    <scope>NUCLEOTIDE SEQUENCE [LARGE SCALE GENOMIC DNA]</scope>
    <source>
        <strain evidence="1 2">YC6723</strain>
    </source>
</reference>
<name>A0A840FD31_9SPHN</name>
<dbReference type="Proteomes" id="UP000529795">
    <property type="component" value="Unassembled WGS sequence"/>
</dbReference>
<dbReference type="EMBL" id="JACIEV010000005">
    <property type="protein sequence ID" value="MBB4154156.1"/>
    <property type="molecule type" value="Genomic_DNA"/>
</dbReference>
<protein>
    <submittedName>
        <fullName evidence="1">Uncharacterized protein</fullName>
    </submittedName>
</protein>
<sequence length="59" mass="6219">MSAQETAQLLRLAAARAALADGYEAEAVALAERGDRESLAQAADLFTVAAGLRGRARFR</sequence>
<evidence type="ECO:0000313" key="2">
    <source>
        <dbReference type="Proteomes" id="UP000529795"/>
    </source>
</evidence>
<gene>
    <name evidence="1" type="ORF">GGQ80_002066</name>
</gene>
<keyword evidence="2" id="KW-1185">Reference proteome</keyword>
<accession>A0A840FD31</accession>